<evidence type="ECO:0000256" key="1">
    <source>
        <dbReference type="ARBA" id="ARBA00005233"/>
    </source>
</evidence>
<comment type="similarity">
    <text evidence="1 3">Belongs to the N-Me-Phe pilin family.</text>
</comment>
<evidence type="ECO:0000313" key="6">
    <source>
        <dbReference type="Proteomes" id="UP000238196"/>
    </source>
</evidence>
<evidence type="ECO:0000256" key="3">
    <source>
        <dbReference type="RuleBase" id="RU000389"/>
    </source>
</evidence>
<dbReference type="Pfam" id="PF07963">
    <property type="entry name" value="N_methyl"/>
    <property type="match status" value="1"/>
</dbReference>
<keyword evidence="4" id="KW-0812">Transmembrane</keyword>
<dbReference type="GO" id="GO:0009289">
    <property type="term" value="C:pilus"/>
    <property type="evidence" value="ECO:0007669"/>
    <property type="project" value="InterPro"/>
</dbReference>
<proteinExistence type="inferred from homology"/>
<organism evidence="5 6">
    <name type="scientific">Proteobacteria bacterium 228</name>
    <dbReference type="NCBI Taxonomy" id="2083153"/>
    <lineage>
        <taxon>Bacteria</taxon>
        <taxon>Pseudomonadati</taxon>
        <taxon>Pseudomonadota</taxon>
    </lineage>
</organism>
<keyword evidence="2" id="KW-0488">Methylation</keyword>
<reference evidence="5 6" key="1">
    <citation type="submission" date="2018-02" db="EMBL/GenBank/DDBJ databases">
        <title>novel marine gammaproteobacteria from coastal saline agro ecosystem.</title>
        <authorList>
            <person name="Krishnan R."/>
            <person name="Ramesh Kumar N."/>
        </authorList>
    </citation>
    <scope>NUCLEOTIDE SEQUENCE [LARGE SCALE GENOMIC DNA]</scope>
    <source>
        <strain evidence="5 6">228</strain>
    </source>
</reference>
<evidence type="ECO:0000256" key="2">
    <source>
        <dbReference type="ARBA" id="ARBA00022481"/>
    </source>
</evidence>
<protein>
    <submittedName>
        <fullName evidence="5">Prepilin-type cleavage/methylation domain-containing protein</fullName>
    </submittedName>
</protein>
<dbReference type="Proteomes" id="UP000238196">
    <property type="component" value="Unassembled WGS sequence"/>
</dbReference>
<gene>
    <name evidence="5" type="ORF">C4K68_19295</name>
</gene>
<dbReference type="PROSITE" id="PS00409">
    <property type="entry name" value="PROKAR_NTER_METHYL"/>
    <property type="match status" value="1"/>
</dbReference>
<evidence type="ECO:0000313" key="5">
    <source>
        <dbReference type="EMBL" id="PPC75674.1"/>
    </source>
</evidence>
<dbReference type="GO" id="GO:0007155">
    <property type="term" value="P:cell adhesion"/>
    <property type="evidence" value="ECO:0007669"/>
    <property type="project" value="InterPro"/>
</dbReference>
<dbReference type="OrthoDB" id="5918848at2"/>
<dbReference type="AlphaFoldDB" id="A0A2S5KLG2"/>
<evidence type="ECO:0000256" key="4">
    <source>
        <dbReference type="SAM" id="Phobius"/>
    </source>
</evidence>
<dbReference type="InterPro" id="IPR045584">
    <property type="entry name" value="Pilin-like"/>
</dbReference>
<accession>A0A2S5KLG2</accession>
<comment type="caution">
    <text evidence="5">The sequence shown here is derived from an EMBL/GenBank/DDBJ whole genome shotgun (WGS) entry which is preliminary data.</text>
</comment>
<dbReference type="Pfam" id="PF00114">
    <property type="entry name" value="Pilin"/>
    <property type="match status" value="1"/>
</dbReference>
<dbReference type="SUPFAM" id="SSF54523">
    <property type="entry name" value="Pili subunits"/>
    <property type="match status" value="1"/>
</dbReference>
<dbReference type="EMBL" id="PRLP01000075">
    <property type="protein sequence ID" value="PPC75674.1"/>
    <property type="molecule type" value="Genomic_DNA"/>
</dbReference>
<keyword evidence="4" id="KW-1133">Transmembrane helix</keyword>
<sequence>MRAMKSRGFSLIELLITVAIVGVLAGVALPLYQDYIARTQVSRAVFELSGLRESVEDSLNSGDIPTSGSDLGFSGSTLFSSSGADGITVEYLSGGQIVLSATLGGSSTLAVKGAVTSLSRSTDGTWSCAIDSSASASWKDSYLPSGCSVK</sequence>
<dbReference type="Gene3D" id="3.30.700.10">
    <property type="entry name" value="Glycoprotein, Type 4 Pilin"/>
    <property type="match status" value="1"/>
</dbReference>
<feature type="transmembrane region" description="Helical" evidence="4">
    <location>
        <begin position="12"/>
        <end position="32"/>
    </location>
</feature>
<name>A0A2S5KLG2_9PROT</name>
<keyword evidence="3" id="KW-0281">Fimbrium</keyword>
<dbReference type="InterPro" id="IPR001082">
    <property type="entry name" value="Pilin"/>
</dbReference>
<dbReference type="InterPro" id="IPR012902">
    <property type="entry name" value="N_methyl_site"/>
</dbReference>
<keyword evidence="4" id="KW-0472">Membrane</keyword>
<dbReference type="NCBIfam" id="TIGR02532">
    <property type="entry name" value="IV_pilin_GFxxxE"/>
    <property type="match status" value="1"/>
</dbReference>